<dbReference type="AlphaFoldDB" id="F5YAD0"/>
<evidence type="ECO:0000259" key="6">
    <source>
        <dbReference type="Pfam" id="PF03755"/>
    </source>
</evidence>
<dbReference type="HOGENOM" id="CLU_076609_1_0_12"/>
<evidence type="ECO:0000256" key="1">
    <source>
        <dbReference type="ARBA" id="ARBA00001968"/>
    </source>
</evidence>
<dbReference type="STRING" id="545695.TREAZ_0700"/>
<gene>
    <name evidence="8" type="ordered locus">TREAZ_0700</name>
</gene>
<evidence type="ECO:0000256" key="5">
    <source>
        <dbReference type="ARBA" id="ARBA00035648"/>
    </source>
</evidence>
<evidence type="ECO:0000313" key="8">
    <source>
        <dbReference type="EMBL" id="AEF80320.1"/>
    </source>
</evidence>
<sequence>MKSMTGYAYSEKNQNDITVSVEIKGYNSRFLDLSIYLPNWLSSLESEIRSYISSRFSRGKIEAAIRLKEHDAALSVSVNKAAAQNYFEAIKDLSRILGINEEPGLEHILKLEGVLEVDKNRDDEKYKNAIMPVLIDAADKFGEERIREGKHTEADIFMHIALLEKHAAIIAVRSPELEKSIKENLRTRFAELLGDKIDETRILAETAVLLMKYTISEELSRLSSHLQEFRLETERNPSPGKKLDFLCQEINREVNTIGSKSPVIEVSRAVVEMKNALENIREQLRNVE</sequence>
<keyword evidence="2" id="KW-0540">Nuclease</keyword>
<keyword evidence="9" id="KW-1185">Reference proteome</keyword>
<keyword evidence="3" id="KW-0255">Endonuclease</keyword>
<dbReference type="Pfam" id="PF08340">
    <property type="entry name" value="YicC-like_C"/>
    <property type="match status" value="1"/>
</dbReference>
<dbReference type="PANTHER" id="PTHR30636:SF3">
    <property type="entry name" value="UPF0701 PROTEIN YICC"/>
    <property type="match status" value="1"/>
</dbReference>
<dbReference type="GO" id="GO:0016787">
    <property type="term" value="F:hydrolase activity"/>
    <property type="evidence" value="ECO:0007669"/>
    <property type="project" value="UniProtKB-KW"/>
</dbReference>
<dbReference type="InterPro" id="IPR005229">
    <property type="entry name" value="YicC/YloC-like"/>
</dbReference>
<evidence type="ECO:0000256" key="3">
    <source>
        <dbReference type="ARBA" id="ARBA00022759"/>
    </source>
</evidence>
<protein>
    <recommendedName>
        <fullName evidence="10">YicC family protein</fullName>
    </recommendedName>
</protein>
<dbReference type="InParanoid" id="F5YAD0"/>
<dbReference type="GO" id="GO:0004521">
    <property type="term" value="F:RNA endonuclease activity"/>
    <property type="evidence" value="ECO:0007669"/>
    <property type="project" value="InterPro"/>
</dbReference>
<name>F5YAD0_LEAAZ</name>
<dbReference type="NCBIfam" id="TIGR00255">
    <property type="entry name" value="YicC/YloC family endoribonuclease"/>
    <property type="match status" value="1"/>
</dbReference>
<evidence type="ECO:0000313" key="9">
    <source>
        <dbReference type="Proteomes" id="UP000009222"/>
    </source>
</evidence>
<keyword evidence="4" id="KW-0378">Hydrolase</keyword>
<organism evidence="8 9">
    <name type="scientific">Leadbettera azotonutricia (strain ATCC BAA-888 / DSM 13862 / ZAS-9)</name>
    <name type="common">Treponema azotonutricium</name>
    <dbReference type="NCBI Taxonomy" id="545695"/>
    <lineage>
        <taxon>Bacteria</taxon>
        <taxon>Pseudomonadati</taxon>
        <taxon>Spirochaetota</taxon>
        <taxon>Spirochaetia</taxon>
        <taxon>Spirochaetales</taxon>
        <taxon>Breznakiellaceae</taxon>
        <taxon>Leadbettera</taxon>
    </lineage>
</organism>
<dbReference type="EMBL" id="CP001841">
    <property type="protein sequence ID" value="AEF80320.1"/>
    <property type="molecule type" value="Genomic_DNA"/>
</dbReference>
<comment type="cofactor">
    <cofactor evidence="1">
        <name>a divalent metal cation</name>
        <dbReference type="ChEBI" id="CHEBI:60240"/>
    </cofactor>
</comment>
<dbReference type="Pfam" id="PF03755">
    <property type="entry name" value="YicC-like_N"/>
    <property type="match status" value="1"/>
</dbReference>
<feature type="domain" description="Endoribonuclease YicC-like N-terminal" evidence="6">
    <location>
        <begin position="1"/>
        <end position="152"/>
    </location>
</feature>
<evidence type="ECO:0000256" key="4">
    <source>
        <dbReference type="ARBA" id="ARBA00022801"/>
    </source>
</evidence>
<dbReference type="InterPro" id="IPR013527">
    <property type="entry name" value="YicC-like_N"/>
</dbReference>
<reference evidence="9" key="1">
    <citation type="submission" date="2009-12" db="EMBL/GenBank/DDBJ databases">
        <title>Complete sequence of Treponema azotonutricium strain ZAS-9.</title>
        <authorList>
            <person name="Tetu S.G."/>
            <person name="Matson E."/>
            <person name="Ren Q."/>
            <person name="Seshadri R."/>
            <person name="Elbourne L."/>
            <person name="Hassan K.A."/>
            <person name="Durkin A."/>
            <person name="Radune D."/>
            <person name="Mohamoud Y."/>
            <person name="Shay R."/>
            <person name="Jin S."/>
            <person name="Zhang X."/>
            <person name="Lucey K."/>
            <person name="Ballor N.R."/>
            <person name="Ottesen E."/>
            <person name="Rosenthal R."/>
            <person name="Allen A."/>
            <person name="Leadbetter J.R."/>
            <person name="Paulsen I.T."/>
        </authorList>
    </citation>
    <scope>NUCLEOTIDE SEQUENCE [LARGE SCALE GENOMIC DNA]</scope>
    <source>
        <strain evidence="9">ATCC BAA-888 / DSM 13862 / ZAS-9</strain>
    </source>
</reference>
<evidence type="ECO:0008006" key="10">
    <source>
        <dbReference type="Google" id="ProtNLM"/>
    </source>
</evidence>
<dbReference type="RefSeq" id="WP_015711264.1">
    <property type="nucleotide sequence ID" value="NC_015577.1"/>
</dbReference>
<evidence type="ECO:0000259" key="7">
    <source>
        <dbReference type="Pfam" id="PF08340"/>
    </source>
</evidence>
<dbReference type="eggNOG" id="COG1561">
    <property type="taxonomic scope" value="Bacteria"/>
</dbReference>
<dbReference type="Proteomes" id="UP000009222">
    <property type="component" value="Chromosome"/>
</dbReference>
<comment type="similarity">
    <text evidence="5">Belongs to the YicC/YloC family.</text>
</comment>
<reference evidence="8 9" key="2">
    <citation type="journal article" date="2011" name="ISME J.">
        <title>RNA-seq reveals cooperative metabolic interactions between two termite-gut spirochete species in co-culture.</title>
        <authorList>
            <person name="Rosenthal A.Z."/>
            <person name="Matson E.G."/>
            <person name="Eldar A."/>
            <person name="Leadbetter J.R."/>
        </authorList>
    </citation>
    <scope>NUCLEOTIDE SEQUENCE [LARGE SCALE GENOMIC DNA]</scope>
    <source>
        <strain evidence="9">ATCC BAA-888 / DSM 13862 / ZAS-9</strain>
    </source>
</reference>
<accession>F5YAD0</accession>
<dbReference type="InterPro" id="IPR013551">
    <property type="entry name" value="YicC-like_C"/>
</dbReference>
<dbReference type="KEGG" id="taz:TREAZ_0700"/>
<dbReference type="PANTHER" id="PTHR30636">
    <property type="entry name" value="UPF0701 PROTEIN YICC"/>
    <property type="match status" value="1"/>
</dbReference>
<dbReference type="FunCoup" id="F5YAD0">
    <property type="interactions" value="98"/>
</dbReference>
<proteinExistence type="inferred from homology"/>
<dbReference type="OrthoDB" id="9771229at2"/>
<evidence type="ECO:0000256" key="2">
    <source>
        <dbReference type="ARBA" id="ARBA00022722"/>
    </source>
</evidence>
<feature type="domain" description="Endoribonuclease YicC-like C-terminal" evidence="7">
    <location>
        <begin position="171"/>
        <end position="288"/>
    </location>
</feature>